<keyword evidence="4 5" id="KW-0472">Membrane</keyword>
<comment type="subcellular location">
    <subcellularLocation>
        <location evidence="1">Membrane</location>
        <topology evidence="1">Multi-pass membrane protein</topology>
    </subcellularLocation>
</comment>
<evidence type="ECO:0000256" key="2">
    <source>
        <dbReference type="ARBA" id="ARBA00022692"/>
    </source>
</evidence>
<dbReference type="AlphaFoldDB" id="A0A5J5C3B8"/>
<evidence type="ECO:0000313" key="7">
    <source>
        <dbReference type="Proteomes" id="UP000325577"/>
    </source>
</evidence>
<name>A0A5J5C3B8_9ASTE</name>
<dbReference type="SUPFAM" id="SSF103481">
    <property type="entry name" value="Multidrug resistance efflux transporter EmrE"/>
    <property type="match status" value="1"/>
</dbReference>
<dbReference type="InterPro" id="IPR030184">
    <property type="entry name" value="WAT1-related"/>
</dbReference>
<sequence length="265" mass="29070">MLFTITPLASSFFFHISSSTASERMSDLLSLYHFFGDSSSLAYLGNALVLFGYVGINYSSPVLAAALGNLTPIFTFLLAIIFRMEKIDIRSSSSIAKSVGTIVAVSGAFTVTLYKGPPIVFETTRSSLPHHQLLLSLQSKWVLGGFFLALSFLFNATWSILQAIFGSAIRTSVLTWCLHKKDPLYVAMFKPLGMVIAEIVGIIFFADQLRLGSVIGAIVIAIGFYTVIWGQTKEKDNVEVEDDVCRIESSTQNTPLLQNYHAQEA</sequence>
<feature type="transmembrane region" description="Helical" evidence="5">
    <location>
        <begin position="184"/>
        <end position="205"/>
    </location>
</feature>
<dbReference type="GO" id="GO:0022857">
    <property type="term" value="F:transmembrane transporter activity"/>
    <property type="evidence" value="ECO:0007669"/>
    <property type="project" value="InterPro"/>
</dbReference>
<dbReference type="Proteomes" id="UP000325577">
    <property type="component" value="Linkage Group LG1"/>
</dbReference>
<proteinExistence type="predicted"/>
<evidence type="ECO:0000256" key="1">
    <source>
        <dbReference type="ARBA" id="ARBA00004141"/>
    </source>
</evidence>
<accession>A0A5J5C3B8</accession>
<organism evidence="6 7">
    <name type="scientific">Nyssa sinensis</name>
    <dbReference type="NCBI Taxonomy" id="561372"/>
    <lineage>
        <taxon>Eukaryota</taxon>
        <taxon>Viridiplantae</taxon>
        <taxon>Streptophyta</taxon>
        <taxon>Embryophyta</taxon>
        <taxon>Tracheophyta</taxon>
        <taxon>Spermatophyta</taxon>
        <taxon>Magnoliopsida</taxon>
        <taxon>eudicotyledons</taxon>
        <taxon>Gunneridae</taxon>
        <taxon>Pentapetalae</taxon>
        <taxon>asterids</taxon>
        <taxon>Cornales</taxon>
        <taxon>Nyssaceae</taxon>
        <taxon>Nyssa</taxon>
    </lineage>
</organism>
<feature type="transmembrane region" description="Helical" evidence="5">
    <location>
        <begin position="141"/>
        <end position="164"/>
    </location>
</feature>
<feature type="transmembrane region" description="Helical" evidence="5">
    <location>
        <begin position="211"/>
        <end position="229"/>
    </location>
</feature>
<dbReference type="OrthoDB" id="1746609at2759"/>
<reference evidence="6 7" key="1">
    <citation type="submission" date="2019-09" db="EMBL/GenBank/DDBJ databases">
        <title>A chromosome-level genome assembly of the Chinese tupelo Nyssa sinensis.</title>
        <authorList>
            <person name="Yang X."/>
            <person name="Kang M."/>
            <person name="Yang Y."/>
            <person name="Xiong H."/>
            <person name="Wang M."/>
            <person name="Zhang Z."/>
            <person name="Wang Z."/>
            <person name="Wu H."/>
            <person name="Ma T."/>
            <person name="Liu J."/>
            <person name="Xi Z."/>
        </authorList>
    </citation>
    <scope>NUCLEOTIDE SEQUENCE [LARGE SCALE GENOMIC DNA]</scope>
    <source>
        <strain evidence="6">J267</strain>
        <tissue evidence="6">Leaf</tissue>
    </source>
</reference>
<dbReference type="PANTHER" id="PTHR31218">
    <property type="entry name" value="WAT1-RELATED PROTEIN"/>
    <property type="match status" value="1"/>
</dbReference>
<keyword evidence="2 5" id="KW-0812">Transmembrane</keyword>
<feature type="transmembrane region" description="Helical" evidence="5">
    <location>
        <begin position="94"/>
        <end position="114"/>
    </location>
</feature>
<evidence type="ECO:0000256" key="4">
    <source>
        <dbReference type="ARBA" id="ARBA00023136"/>
    </source>
</evidence>
<evidence type="ECO:0000256" key="3">
    <source>
        <dbReference type="ARBA" id="ARBA00022989"/>
    </source>
</evidence>
<dbReference type="InterPro" id="IPR037185">
    <property type="entry name" value="EmrE-like"/>
</dbReference>
<protein>
    <recommendedName>
        <fullName evidence="8">WAT1-related protein</fullName>
    </recommendedName>
</protein>
<feature type="transmembrane region" description="Helical" evidence="5">
    <location>
        <begin position="62"/>
        <end position="82"/>
    </location>
</feature>
<evidence type="ECO:0000313" key="6">
    <source>
        <dbReference type="EMBL" id="KAA8548061.1"/>
    </source>
</evidence>
<dbReference type="EMBL" id="CM018032">
    <property type="protein sequence ID" value="KAA8548061.1"/>
    <property type="molecule type" value="Genomic_DNA"/>
</dbReference>
<evidence type="ECO:0000256" key="5">
    <source>
        <dbReference type="SAM" id="Phobius"/>
    </source>
</evidence>
<gene>
    <name evidence="6" type="ORF">F0562_004678</name>
</gene>
<dbReference type="GO" id="GO:0016020">
    <property type="term" value="C:membrane"/>
    <property type="evidence" value="ECO:0007669"/>
    <property type="project" value="InterPro"/>
</dbReference>
<keyword evidence="7" id="KW-1185">Reference proteome</keyword>
<evidence type="ECO:0008006" key="8">
    <source>
        <dbReference type="Google" id="ProtNLM"/>
    </source>
</evidence>
<keyword evidence="3 5" id="KW-1133">Transmembrane helix</keyword>